<dbReference type="Proteomes" id="UP000288859">
    <property type="component" value="Unassembled WGS sequence"/>
</dbReference>
<protein>
    <recommendedName>
        <fullName evidence="5">Metallo-beta-lactamase domain-containing protein</fullName>
    </recommendedName>
</protein>
<dbReference type="RefSeq" id="XP_016219536.1">
    <property type="nucleotide sequence ID" value="XM_016374265.1"/>
</dbReference>
<evidence type="ECO:0000313" key="4">
    <source>
        <dbReference type="Proteomes" id="UP000288859"/>
    </source>
</evidence>
<dbReference type="OrthoDB" id="9971601at2759"/>
<keyword evidence="3" id="KW-1185">Reference proteome</keyword>
<dbReference type="PANTHER" id="PTHR36142:SF2">
    <property type="entry name" value="METALLO-HYDROLASE_OXIDOREDUCTASE SUPERFAMILY PROTEIN"/>
    <property type="match status" value="1"/>
</dbReference>
<dbReference type="PANTHER" id="PTHR36142">
    <property type="entry name" value="METALLO-HYDROLASE/OXIDOREDUCTASE SUPERFAMILY PROTEIN"/>
    <property type="match status" value="1"/>
</dbReference>
<dbReference type="EMBL" id="NAJM01000024">
    <property type="protein sequence ID" value="RVX70304.1"/>
    <property type="molecule type" value="Genomic_DNA"/>
</dbReference>
<proteinExistence type="predicted"/>
<dbReference type="OMA" id="YSDHLHP"/>
<evidence type="ECO:0000313" key="2">
    <source>
        <dbReference type="EMBL" id="RVX70304.1"/>
    </source>
</evidence>
<dbReference type="Proteomes" id="UP000054302">
    <property type="component" value="Unassembled WGS sequence"/>
</dbReference>
<sequence length="349" mass="38678">MRLVGDKYEGSSPHNLKGDVSRMMAPEFLKTAFSSKRPTITRLNDDTSWLVSIPHPDDDGVSGGPSFFNFLVDPWFHTKQVIISEWFLVQWHVHESRISSIADLEEFLQHTIGQKRHPATISVPTSYIDAVIVSHDTTDHCHKETLKQVSAAVPIFASPSAAREISSWKHFRTVVSLPQGNQAKFDWRTANLHPLPGWLGMKHLSQGEHFDSLYGGIALYFTKSASSLGVEALIYAPHGIKASAATWLGAAEPKVELVALIYPWTEAKIMGLAATYGREEGEKLLLGTKSRYWIDTHDGEKISSGILSWFLAKRCRIDSHAESPGTGNKVSNLQGAILKTLHEGETLTL</sequence>
<accession>A0A0D1YZC5</accession>
<dbReference type="EMBL" id="KN847527">
    <property type="protein sequence ID" value="KIV87962.1"/>
    <property type="molecule type" value="Genomic_DNA"/>
</dbReference>
<dbReference type="GeneID" id="27326997"/>
<dbReference type="VEuPathDB" id="FungiDB:PV10_09152"/>
<evidence type="ECO:0008006" key="5">
    <source>
        <dbReference type="Google" id="ProtNLM"/>
    </source>
</evidence>
<name>A0A0D1YZC5_EXOME</name>
<organism evidence="1 3">
    <name type="scientific">Exophiala mesophila</name>
    <name type="common">Black yeast-like fungus</name>
    <dbReference type="NCBI Taxonomy" id="212818"/>
    <lineage>
        <taxon>Eukaryota</taxon>
        <taxon>Fungi</taxon>
        <taxon>Dikarya</taxon>
        <taxon>Ascomycota</taxon>
        <taxon>Pezizomycotina</taxon>
        <taxon>Eurotiomycetes</taxon>
        <taxon>Chaetothyriomycetidae</taxon>
        <taxon>Chaetothyriales</taxon>
        <taxon>Herpotrichiellaceae</taxon>
        <taxon>Exophiala</taxon>
    </lineage>
</organism>
<reference evidence="2 4" key="2">
    <citation type="submission" date="2017-03" db="EMBL/GenBank/DDBJ databases">
        <title>Genomes of endolithic fungi from Antarctica.</title>
        <authorList>
            <person name="Coleine C."/>
            <person name="Masonjones S."/>
            <person name="Stajich J.E."/>
        </authorList>
    </citation>
    <scope>NUCLEOTIDE SEQUENCE [LARGE SCALE GENOMIC DNA]</scope>
    <source>
        <strain evidence="2 4">CCFEE 6314</strain>
    </source>
</reference>
<dbReference type="AlphaFoldDB" id="A0A0D1YZC5"/>
<reference evidence="1 3" key="1">
    <citation type="submission" date="2015-01" db="EMBL/GenBank/DDBJ databases">
        <title>The Genome Sequence of Exophiala mesophila CBS40295.</title>
        <authorList>
            <consortium name="The Broad Institute Genomics Platform"/>
            <person name="Cuomo C."/>
            <person name="de Hoog S."/>
            <person name="Gorbushina A."/>
            <person name="Stielow B."/>
            <person name="Teixiera M."/>
            <person name="Abouelleil A."/>
            <person name="Chapman S.B."/>
            <person name="Priest M."/>
            <person name="Young S.K."/>
            <person name="Wortman J."/>
            <person name="Nusbaum C."/>
            <person name="Birren B."/>
        </authorList>
    </citation>
    <scope>NUCLEOTIDE SEQUENCE [LARGE SCALE GENOMIC DNA]</scope>
    <source>
        <strain evidence="1 3">CBS 40295</strain>
    </source>
</reference>
<dbReference type="Gene3D" id="3.60.15.10">
    <property type="entry name" value="Ribonuclease Z/Hydroxyacylglutathione hydrolase-like"/>
    <property type="match status" value="1"/>
</dbReference>
<evidence type="ECO:0000313" key="3">
    <source>
        <dbReference type="Proteomes" id="UP000054302"/>
    </source>
</evidence>
<dbReference type="SUPFAM" id="SSF56281">
    <property type="entry name" value="Metallo-hydrolase/oxidoreductase"/>
    <property type="match status" value="1"/>
</dbReference>
<dbReference type="InterPro" id="IPR036866">
    <property type="entry name" value="RibonucZ/Hydroxyglut_hydro"/>
</dbReference>
<dbReference type="STRING" id="212818.A0A0D1YZC5"/>
<gene>
    <name evidence="2" type="ORF">B0A52_05637</name>
    <name evidence="1" type="ORF">PV10_09152</name>
</gene>
<dbReference type="HOGENOM" id="CLU_047435_1_0_1"/>
<evidence type="ECO:0000313" key="1">
    <source>
        <dbReference type="EMBL" id="KIV87962.1"/>
    </source>
</evidence>